<evidence type="ECO:0000256" key="1">
    <source>
        <dbReference type="SAM" id="Phobius"/>
    </source>
</evidence>
<keyword evidence="1" id="KW-1133">Transmembrane helix</keyword>
<reference evidence="2 3" key="1">
    <citation type="submission" date="2020-08" db="EMBL/GenBank/DDBJ databases">
        <title>Draft genome sequencing of an Anaerocolumna strain isolated from anoxic soil subjected to BSD treatment.</title>
        <authorList>
            <person name="Uek A."/>
            <person name="Tonouchi A."/>
        </authorList>
    </citation>
    <scope>NUCLEOTIDE SEQUENCE [LARGE SCALE GENOMIC DNA]</scope>
    <source>
        <strain evidence="2 3">CTTW</strain>
    </source>
</reference>
<organism evidence="2 3">
    <name type="scientific">Anaerocolumna chitinilytica</name>
    <dbReference type="NCBI Taxonomy" id="1727145"/>
    <lineage>
        <taxon>Bacteria</taxon>
        <taxon>Bacillati</taxon>
        <taxon>Bacillota</taxon>
        <taxon>Clostridia</taxon>
        <taxon>Lachnospirales</taxon>
        <taxon>Lachnospiraceae</taxon>
        <taxon>Anaerocolumna</taxon>
    </lineage>
</organism>
<dbReference type="Proteomes" id="UP000515703">
    <property type="component" value="Chromosome"/>
</dbReference>
<keyword evidence="1" id="KW-0472">Membrane</keyword>
<evidence type="ECO:0000313" key="3">
    <source>
        <dbReference type="Proteomes" id="UP000515703"/>
    </source>
</evidence>
<sequence>MTDLYDNYTWDFLVLQTFLLIAESNNVIIFIKNMVEINNYKNLIVKYMFFTQNTCSVIVHML</sequence>
<dbReference type="KEGG" id="acht:bsdcttw_40220"/>
<dbReference type="AlphaFoldDB" id="A0A7I8DUL6"/>
<gene>
    <name evidence="2" type="ORF">bsdcttw_40220</name>
</gene>
<reference evidence="2 3" key="2">
    <citation type="submission" date="2020-08" db="EMBL/GenBank/DDBJ databases">
        <authorList>
            <person name="Ueki A."/>
            <person name="Tonouchi A."/>
        </authorList>
    </citation>
    <scope>NUCLEOTIDE SEQUENCE [LARGE SCALE GENOMIC DNA]</scope>
    <source>
        <strain evidence="2 3">CTTW</strain>
    </source>
</reference>
<keyword evidence="1" id="KW-0812">Transmembrane</keyword>
<dbReference type="EMBL" id="AP023368">
    <property type="protein sequence ID" value="BCK00982.1"/>
    <property type="molecule type" value="Genomic_DNA"/>
</dbReference>
<protein>
    <submittedName>
        <fullName evidence="2">Uncharacterized protein</fullName>
    </submittedName>
</protein>
<keyword evidence="3" id="KW-1185">Reference proteome</keyword>
<accession>A0A7I8DUL6</accession>
<feature type="transmembrane region" description="Helical" evidence="1">
    <location>
        <begin position="12"/>
        <end position="31"/>
    </location>
</feature>
<evidence type="ECO:0000313" key="2">
    <source>
        <dbReference type="EMBL" id="BCK00982.1"/>
    </source>
</evidence>
<name>A0A7I8DUL6_9FIRM</name>
<proteinExistence type="predicted"/>